<dbReference type="GO" id="GO:0015629">
    <property type="term" value="C:actin cytoskeleton"/>
    <property type="evidence" value="ECO:0007669"/>
    <property type="project" value="TreeGrafter"/>
</dbReference>
<evidence type="ECO:0000313" key="6">
    <source>
        <dbReference type="Proteomes" id="UP000274756"/>
    </source>
</evidence>
<keyword evidence="6" id="KW-1185">Reference proteome</keyword>
<reference evidence="7" key="1">
    <citation type="submission" date="2017-02" db="UniProtKB">
        <authorList>
            <consortium name="WormBaseParasite"/>
        </authorList>
    </citation>
    <scope>IDENTIFICATION</scope>
</reference>
<name>A0A0N4UIE9_DRAME</name>
<evidence type="ECO:0000313" key="4">
    <source>
        <dbReference type="EMBL" id="VDN51766.1"/>
    </source>
</evidence>
<keyword evidence="2" id="KW-0812">Transmembrane</keyword>
<dbReference type="InterPro" id="IPR011993">
    <property type="entry name" value="PH-like_dom_sf"/>
</dbReference>
<dbReference type="PANTHER" id="PTHR17271:SF1">
    <property type="entry name" value="PROTEIN OUTSPREAD"/>
    <property type="match status" value="1"/>
</dbReference>
<sequence length="311" mass="35699">MQYRILIVYFREAEPLRKQMSEPLTNTITEAPPPLPESPCPIILSRKVPLTVPFSIDTSNVHTLRKGWLMLRGKNESEWNKHWVVLAGLSLKLYKDVWAEDSTDPLLTIDLTECENVYPSASAKNYGIEIKCRRTRYVLSAMTPGIRDSWITALQQNLHNPSPTFVDTCQSDVASLPDTEIISLPPRKKHIAYVAPESHHSNSMMDEDSCSEDELTSIGSRGFRRLSASERSFGSSDDEPENNEGRNRRSSRRHRTERESSLSPTVRRSPISRIKDKSNIRQNYAAVRRLIFIFILICLNFSFFLSFIIYY</sequence>
<dbReference type="InterPro" id="IPR039597">
    <property type="entry name" value="M-RIP_PH"/>
</dbReference>
<dbReference type="Proteomes" id="UP000274756">
    <property type="component" value="Unassembled WGS sequence"/>
</dbReference>
<dbReference type="Pfam" id="PF00169">
    <property type="entry name" value="PH"/>
    <property type="match status" value="1"/>
</dbReference>
<dbReference type="OrthoDB" id="9942268at2759"/>
<dbReference type="SUPFAM" id="SSF50729">
    <property type="entry name" value="PH domain-like"/>
    <property type="match status" value="1"/>
</dbReference>
<dbReference type="WBParaSite" id="DME_0000737701-mRNA-1">
    <property type="protein sequence ID" value="DME_0000737701-mRNA-1"/>
    <property type="gene ID" value="DME_0000737701"/>
</dbReference>
<evidence type="ECO:0000259" key="3">
    <source>
        <dbReference type="PROSITE" id="PS50003"/>
    </source>
</evidence>
<protein>
    <submittedName>
        <fullName evidence="7">PH domain-containing protein</fullName>
    </submittedName>
</protein>
<keyword evidence="2" id="KW-1133">Transmembrane helix</keyword>
<proteinExistence type="predicted"/>
<dbReference type="Gene3D" id="2.30.29.30">
    <property type="entry name" value="Pleckstrin-homology domain (PH domain)/Phosphotyrosine-binding domain (PTB)"/>
    <property type="match status" value="1"/>
</dbReference>
<dbReference type="STRING" id="318479.A0A0N4UIE9"/>
<evidence type="ECO:0000256" key="2">
    <source>
        <dbReference type="SAM" id="Phobius"/>
    </source>
</evidence>
<dbReference type="AlphaFoldDB" id="A0A0N4UIE9"/>
<keyword evidence="2" id="KW-0472">Membrane</keyword>
<dbReference type="InterPro" id="IPR052223">
    <property type="entry name" value="Actin_Cytoskeleton_Reg"/>
</dbReference>
<accession>A0A0N4UIE9</accession>
<dbReference type="EMBL" id="UYYG01000030">
    <property type="protein sequence ID" value="VDN51766.1"/>
    <property type="molecule type" value="Genomic_DNA"/>
</dbReference>
<feature type="transmembrane region" description="Helical" evidence="2">
    <location>
        <begin position="290"/>
        <end position="310"/>
    </location>
</feature>
<dbReference type="SMART" id="SM00233">
    <property type="entry name" value="PH"/>
    <property type="match status" value="1"/>
</dbReference>
<evidence type="ECO:0000313" key="5">
    <source>
        <dbReference type="Proteomes" id="UP000038040"/>
    </source>
</evidence>
<evidence type="ECO:0000256" key="1">
    <source>
        <dbReference type="SAM" id="MobiDB-lite"/>
    </source>
</evidence>
<dbReference type="CDD" id="cd13275">
    <property type="entry name" value="PH_M-RIP"/>
    <property type="match status" value="1"/>
</dbReference>
<dbReference type="PROSITE" id="PS50003">
    <property type="entry name" value="PH_DOMAIN"/>
    <property type="match status" value="1"/>
</dbReference>
<feature type="region of interest" description="Disordered" evidence="1">
    <location>
        <begin position="229"/>
        <end position="268"/>
    </location>
</feature>
<evidence type="ECO:0000313" key="7">
    <source>
        <dbReference type="WBParaSite" id="DME_0000737701-mRNA-1"/>
    </source>
</evidence>
<organism evidence="5 7">
    <name type="scientific">Dracunculus medinensis</name>
    <name type="common">Guinea worm</name>
    <dbReference type="NCBI Taxonomy" id="318479"/>
    <lineage>
        <taxon>Eukaryota</taxon>
        <taxon>Metazoa</taxon>
        <taxon>Ecdysozoa</taxon>
        <taxon>Nematoda</taxon>
        <taxon>Chromadorea</taxon>
        <taxon>Rhabditida</taxon>
        <taxon>Spirurina</taxon>
        <taxon>Dracunculoidea</taxon>
        <taxon>Dracunculidae</taxon>
        <taxon>Dracunculus</taxon>
    </lineage>
</organism>
<dbReference type="Proteomes" id="UP000038040">
    <property type="component" value="Unplaced"/>
</dbReference>
<dbReference type="GO" id="GO:0051015">
    <property type="term" value="F:actin filament binding"/>
    <property type="evidence" value="ECO:0007669"/>
    <property type="project" value="TreeGrafter"/>
</dbReference>
<reference evidence="4 6" key="2">
    <citation type="submission" date="2018-11" db="EMBL/GenBank/DDBJ databases">
        <authorList>
            <consortium name="Pathogen Informatics"/>
        </authorList>
    </citation>
    <scope>NUCLEOTIDE SEQUENCE [LARGE SCALE GENOMIC DNA]</scope>
</reference>
<gene>
    <name evidence="4" type="ORF">DME_LOCUS1739</name>
</gene>
<dbReference type="PANTHER" id="PTHR17271">
    <property type="entry name" value="PLECKSTRIN HOMOLOGY PH DOMAIN-CONTAINING PROTEIN"/>
    <property type="match status" value="1"/>
</dbReference>
<feature type="domain" description="PH" evidence="3">
    <location>
        <begin position="62"/>
        <end position="159"/>
    </location>
</feature>
<dbReference type="InterPro" id="IPR001849">
    <property type="entry name" value="PH_domain"/>
</dbReference>